<protein>
    <submittedName>
        <fullName evidence="19">Glycoprotein H</fullName>
    </submittedName>
</protein>
<evidence type="ECO:0000256" key="2">
    <source>
        <dbReference type="ARBA" id="ARBA00022506"/>
    </source>
</evidence>
<feature type="transmembrane region" description="Helical" evidence="17">
    <location>
        <begin position="658"/>
        <end position="679"/>
    </location>
</feature>
<keyword evidence="20" id="KW-1185">Reference proteome</keyword>
<dbReference type="InterPro" id="IPR035305">
    <property type="entry name" value="Herpes_glycoH_C"/>
</dbReference>
<keyword evidence="14 17" id="KW-0472">Membrane</keyword>
<accession>U3GQ19</accession>
<dbReference type="RefSeq" id="YP_008492985.1">
    <property type="nucleotide sequence ID" value="NC_022233.1"/>
</dbReference>
<evidence type="ECO:0000256" key="9">
    <source>
        <dbReference type="ARBA" id="ARBA00022870"/>
    </source>
</evidence>
<dbReference type="EMBL" id="KF017583">
    <property type="protein sequence ID" value="AGT99240.1"/>
    <property type="molecule type" value="Genomic_DNA"/>
</dbReference>
<dbReference type="GO" id="GO:0055036">
    <property type="term" value="C:virion membrane"/>
    <property type="evidence" value="ECO:0007669"/>
    <property type="project" value="UniProtKB-SubCell"/>
</dbReference>
<sequence>MELKHPFYFLQILNLVRAWNDIEIVNRSLTCKSESSNHTLVHPGLITFNFYSGEDSVRTYRMPKCLFTTEIAERIFASVNLSETLEDYKSRFKKQFLPPVHANYKVIINQNTPTNTNPVSETNNHNYDNNYITLKDFQWIPIEQDCLLYNVSTVIFPIVIQCRNLTFKVKDISITFSFTNHFFVFSITIGNSKPIDIVFGNIERINVKSPYRKVDLLYRQTVTDDMLVLATVNDTSNDYSSHFGKNIFDEILQTNYVNVETAIGFTSRFIANYFKNDLCQNRKEDFYKLIFLYGLSSFAYNQVNDSRKILLPKVLQLHTDMATLTLFLRICIGEEIEFVHKLKKDNVTYEIIKDGNRYKNIPSDPTSLGFVSYMSQQNVSDDNLSEIEKRALTLLDMYRRTTNITREDRKTITMLQLIARKSHNMTTRRTLLNVLTTMCTPTEIQKWAENIQAHPDLSGLYSPCAFSGRFDLTPGYLERLVRSTGRDTSIAKRMHNLILKNKPKTLEAFNLSCVSTERDLIVITLVNVSYIISDRIMVKGLSYIITATIINTDIIITAVFSNETCTAIQYKHTEGTILTMANNTNGEHLLNTVLLQYDSVEGVVRLVYIDTKEELLRILDPNNDIIVRSPRTHYLLLLNNGTIFNVSPVHVFFSETSIILLFVYFIIALLLIFVLYIMCRVF</sequence>
<dbReference type="KEGG" id="vg:16747435"/>
<evidence type="ECO:0000313" key="20">
    <source>
        <dbReference type="Proteomes" id="UP000243849"/>
    </source>
</evidence>
<dbReference type="InterPro" id="IPR003493">
    <property type="entry name" value="Herpes_gH"/>
</dbReference>
<evidence type="ECO:0000256" key="12">
    <source>
        <dbReference type="ARBA" id="ARBA00022989"/>
    </source>
</evidence>
<dbReference type="GO" id="GO:0019031">
    <property type="term" value="C:viral envelope"/>
    <property type="evidence" value="ECO:0007669"/>
    <property type="project" value="UniProtKB-KW"/>
</dbReference>
<reference evidence="19 20" key="1">
    <citation type="submission" date="2013-05" db="EMBL/GenBank/DDBJ databases">
        <title>Genome organization and molecular characterization of porcine cytomegalovirus.</title>
        <authorList>
            <person name="Gu W."/>
            <person name="Zhou L."/>
            <person name="Ge X."/>
            <person name="Guo X."/>
            <person name="Yang H."/>
        </authorList>
    </citation>
    <scope>NUCLEOTIDE SEQUENCE [LARGE SCALE GENOMIC DNA]</scope>
    <source>
        <strain evidence="19 20">BJ09</strain>
    </source>
</reference>
<evidence type="ECO:0000256" key="16">
    <source>
        <dbReference type="ARBA" id="ARBA00023296"/>
    </source>
</evidence>
<name>U3GQ19_9BETA</name>
<keyword evidence="11" id="KW-0730">Sialic acid</keyword>
<evidence type="ECO:0000256" key="5">
    <source>
        <dbReference type="ARBA" id="ARBA00022595"/>
    </source>
</evidence>
<dbReference type="HAMAP" id="MF_04033">
    <property type="entry name" value="HSV_GH"/>
    <property type="match status" value="1"/>
</dbReference>
<evidence type="ECO:0000256" key="10">
    <source>
        <dbReference type="ARBA" id="ARBA00022879"/>
    </source>
</evidence>
<evidence type="ECO:0000259" key="18">
    <source>
        <dbReference type="Pfam" id="PF17488"/>
    </source>
</evidence>
<evidence type="ECO:0000256" key="1">
    <source>
        <dbReference type="ARBA" id="ARBA00004563"/>
    </source>
</evidence>
<proteinExistence type="inferred from homology"/>
<evidence type="ECO:0000256" key="11">
    <source>
        <dbReference type="ARBA" id="ARBA00022981"/>
    </source>
</evidence>
<evidence type="ECO:0000256" key="3">
    <source>
        <dbReference type="ARBA" id="ARBA00022511"/>
    </source>
</evidence>
<dbReference type="GO" id="GO:0019064">
    <property type="term" value="P:fusion of virus membrane with host plasma membrane"/>
    <property type="evidence" value="ECO:0007669"/>
    <property type="project" value="UniProtKB-KW"/>
</dbReference>
<evidence type="ECO:0000256" key="8">
    <source>
        <dbReference type="ARBA" id="ARBA00022844"/>
    </source>
</evidence>
<keyword evidence="8" id="KW-0946">Virion</keyword>
<feature type="domain" description="Herpesvirus glycoprotein H C-terminal" evidence="18">
    <location>
        <begin position="511"/>
        <end position="647"/>
    </location>
</feature>
<evidence type="ECO:0000313" key="19">
    <source>
        <dbReference type="EMBL" id="AGT99240.1"/>
    </source>
</evidence>
<keyword evidence="16" id="KW-1160">Virus entry into host cell</keyword>
<organism evidence="19 20">
    <name type="scientific">Suid betaherpesvirus 2</name>
    <dbReference type="NCBI Taxonomy" id="1608255"/>
    <lineage>
        <taxon>Viruses</taxon>
        <taxon>Duplodnaviria</taxon>
        <taxon>Heunggongvirae</taxon>
        <taxon>Peploviricota</taxon>
        <taxon>Herviviricetes</taxon>
        <taxon>Herpesvirales</taxon>
        <taxon>Orthoherpesviridae</taxon>
        <taxon>Betaherpesvirinae</taxon>
        <taxon>Roseolovirus</taxon>
        <taxon>Roseolovirus suidbeta2</taxon>
    </lineage>
</organism>
<dbReference type="OrthoDB" id="6856at10239"/>
<keyword evidence="3" id="KW-1032">Host cell membrane</keyword>
<evidence type="ECO:0000256" key="13">
    <source>
        <dbReference type="ARBA" id="ARBA00023046"/>
    </source>
</evidence>
<keyword evidence="15" id="KW-0325">Glycoprotein</keyword>
<comment type="subcellular location">
    <subcellularLocation>
        <location evidence="1">Virion membrane</location>
        <topology evidence="1">Single-pass type I membrane protein</topology>
    </subcellularLocation>
</comment>
<keyword evidence="5" id="KW-1162">Viral penetration into host cytoplasm</keyword>
<keyword evidence="7" id="KW-0732">Signal</keyword>
<dbReference type="GeneID" id="16747435"/>
<keyword evidence="10" id="KW-0261">Viral envelope protein</keyword>
<evidence type="ECO:0000256" key="4">
    <source>
        <dbReference type="ARBA" id="ARBA00022521"/>
    </source>
</evidence>
<dbReference type="Pfam" id="PF02489">
    <property type="entry name" value="Herpes_glycop_H"/>
    <property type="match status" value="1"/>
</dbReference>
<dbReference type="Gene3D" id="2.60.40.3190">
    <property type="entry name" value="Herpesvirus glycoprotein H, C-terminal domain"/>
    <property type="match status" value="1"/>
</dbReference>
<evidence type="ECO:0000256" key="14">
    <source>
        <dbReference type="ARBA" id="ARBA00023136"/>
    </source>
</evidence>
<evidence type="ECO:0000256" key="7">
    <source>
        <dbReference type="ARBA" id="ARBA00022729"/>
    </source>
</evidence>
<keyword evidence="12 17" id="KW-1133">Transmembrane helix</keyword>
<keyword evidence="4" id="KW-1169">Fusion of virus membrane with host cell membrane</keyword>
<dbReference type="Proteomes" id="UP000243849">
    <property type="component" value="Segment"/>
</dbReference>
<evidence type="ECO:0000256" key="15">
    <source>
        <dbReference type="ARBA" id="ARBA00023180"/>
    </source>
</evidence>
<keyword evidence="9" id="KW-1043">Host membrane</keyword>
<keyword evidence="6 17" id="KW-0812">Transmembrane</keyword>
<dbReference type="Pfam" id="PF17488">
    <property type="entry name" value="Herpes_glycoH_C"/>
    <property type="match status" value="1"/>
</dbReference>
<keyword evidence="2" id="KW-1168">Fusion of virus membrane with host membrane</keyword>
<dbReference type="GO" id="GO:0046718">
    <property type="term" value="P:symbiont entry into host cell"/>
    <property type="evidence" value="ECO:0007669"/>
    <property type="project" value="UniProtKB-KW"/>
</dbReference>
<keyword evidence="13" id="KW-1039">Host endosome</keyword>
<dbReference type="InterPro" id="IPR038172">
    <property type="entry name" value="Herpes_glycoH_C_sf"/>
</dbReference>
<gene>
    <name evidence="19" type="primary">U48</name>
</gene>
<evidence type="ECO:0000256" key="6">
    <source>
        <dbReference type="ARBA" id="ARBA00022692"/>
    </source>
</evidence>
<evidence type="ECO:0000256" key="17">
    <source>
        <dbReference type="SAM" id="Phobius"/>
    </source>
</evidence>